<evidence type="ECO:0000259" key="4">
    <source>
        <dbReference type="PROSITE" id="PS50030"/>
    </source>
</evidence>
<feature type="compositionally biased region" description="Polar residues" evidence="3">
    <location>
        <begin position="828"/>
        <end position="882"/>
    </location>
</feature>
<feature type="compositionally biased region" description="Polar residues" evidence="3">
    <location>
        <begin position="1141"/>
        <end position="1154"/>
    </location>
</feature>
<keyword evidence="2" id="KW-0175">Coiled coil</keyword>
<dbReference type="PROSITE" id="PS50030">
    <property type="entry name" value="UBA"/>
    <property type="match status" value="1"/>
</dbReference>
<keyword evidence="1" id="KW-0694">RNA-binding</keyword>
<dbReference type="PANTHER" id="PTHR13020">
    <property type="entry name" value="TRINUCLEOTIDE REPEAT-CONTAINING GENE 6"/>
    <property type="match status" value="1"/>
</dbReference>
<feature type="region of interest" description="Disordered" evidence="3">
    <location>
        <begin position="1317"/>
        <end position="1337"/>
    </location>
</feature>
<evidence type="ECO:0000313" key="7">
    <source>
        <dbReference type="Proteomes" id="UP001634394"/>
    </source>
</evidence>
<dbReference type="InterPro" id="IPR015940">
    <property type="entry name" value="UBA"/>
</dbReference>
<evidence type="ECO:0000256" key="3">
    <source>
        <dbReference type="SAM" id="MobiDB-lite"/>
    </source>
</evidence>
<dbReference type="InterPro" id="IPR009060">
    <property type="entry name" value="UBA-like_sf"/>
</dbReference>
<feature type="compositionally biased region" description="Low complexity" evidence="3">
    <location>
        <begin position="103"/>
        <end position="121"/>
    </location>
</feature>
<feature type="compositionally biased region" description="Low complexity" evidence="3">
    <location>
        <begin position="1155"/>
        <end position="1167"/>
    </location>
</feature>
<feature type="compositionally biased region" description="Low complexity" evidence="3">
    <location>
        <begin position="341"/>
        <end position="350"/>
    </location>
</feature>
<name>A0ABD3WVY0_SINWO</name>
<evidence type="ECO:0000313" key="6">
    <source>
        <dbReference type="EMBL" id="KAL3877606.1"/>
    </source>
</evidence>
<feature type="compositionally biased region" description="Polar residues" evidence="3">
    <location>
        <begin position="1093"/>
        <end position="1105"/>
    </location>
</feature>
<feature type="compositionally biased region" description="Polar residues" evidence="3">
    <location>
        <begin position="182"/>
        <end position="209"/>
    </location>
</feature>
<evidence type="ECO:0000259" key="5">
    <source>
        <dbReference type="PROSITE" id="PS50102"/>
    </source>
</evidence>
<dbReference type="SUPFAM" id="SSF54928">
    <property type="entry name" value="RNA-binding domain, RBD"/>
    <property type="match status" value="1"/>
</dbReference>
<dbReference type="Proteomes" id="UP001634394">
    <property type="component" value="Unassembled WGS sequence"/>
</dbReference>
<dbReference type="Gene3D" id="1.10.8.10">
    <property type="entry name" value="DNA helicase RuvA subunit, C-terminal domain"/>
    <property type="match status" value="1"/>
</dbReference>
<feature type="compositionally biased region" description="Polar residues" evidence="3">
    <location>
        <begin position="586"/>
        <end position="605"/>
    </location>
</feature>
<dbReference type="SUPFAM" id="SSF46934">
    <property type="entry name" value="UBA-like"/>
    <property type="match status" value="1"/>
</dbReference>
<dbReference type="InterPro" id="IPR000504">
    <property type="entry name" value="RRM_dom"/>
</dbReference>
<dbReference type="InterPro" id="IPR026805">
    <property type="entry name" value="GW182_M_dom"/>
</dbReference>
<feature type="compositionally biased region" description="Low complexity" evidence="3">
    <location>
        <begin position="660"/>
        <end position="669"/>
    </location>
</feature>
<keyword evidence="7" id="KW-1185">Reference proteome</keyword>
<feature type="compositionally biased region" description="Pro residues" evidence="3">
    <location>
        <begin position="611"/>
        <end position="627"/>
    </location>
</feature>
<dbReference type="PANTHER" id="PTHR13020:SF25">
    <property type="entry name" value="PROTEIN GAWKY"/>
    <property type="match status" value="1"/>
</dbReference>
<proteinExistence type="predicted"/>
<feature type="compositionally biased region" description="Polar residues" evidence="3">
    <location>
        <begin position="327"/>
        <end position="340"/>
    </location>
</feature>
<dbReference type="InterPro" id="IPR052068">
    <property type="entry name" value="GW182_domain"/>
</dbReference>
<feature type="domain" description="UBA" evidence="4">
    <location>
        <begin position="763"/>
        <end position="805"/>
    </location>
</feature>
<gene>
    <name evidence="6" type="ORF">ACJMK2_035300</name>
</gene>
<dbReference type="PROSITE" id="PS50102">
    <property type="entry name" value="RRM"/>
    <property type="match status" value="1"/>
</dbReference>
<dbReference type="SMART" id="SM00360">
    <property type="entry name" value="RRM"/>
    <property type="match status" value="1"/>
</dbReference>
<dbReference type="InterPro" id="IPR012677">
    <property type="entry name" value="Nucleotide-bd_a/b_plait_sf"/>
</dbReference>
<reference evidence="6 7" key="1">
    <citation type="submission" date="2024-11" db="EMBL/GenBank/DDBJ databases">
        <title>Chromosome-level genome assembly of the freshwater bivalve Anodonta woodiana.</title>
        <authorList>
            <person name="Chen X."/>
        </authorList>
    </citation>
    <scope>NUCLEOTIDE SEQUENCE [LARGE SCALE GENOMIC DNA]</scope>
    <source>
        <strain evidence="6">MN2024</strain>
        <tissue evidence="6">Gills</tissue>
    </source>
</reference>
<feature type="compositionally biased region" description="Low complexity" evidence="3">
    <location>
        <begin position="377"/>
        <end position="393"/>
    </location>
</feature>
<feature type="compositionally biased region" description="Polar residues" evidence="3">
    <location>
        <begin position="122"/>
        <end position="142"/>
    </location>
</feature>
<feature type="region of interest" description="Disordered" evidence="3">
    <location>
        <begin position="299"/>
        <end position="450"/>
    </location>
</feature>
<feature type="compositionally biased region" description="Polar residues" evidence="3">
    <location>
        <begin position="1114"/>
        <end position="1124"/>
    </location>
</feature>
<comment type="caution">
    <text evidence="6">The sequence shown here is derived from an EMBL/GenBank/DDBJ whole genome shotgun (WGS) entry which is preliminary data.</text>
</comment>
<dbReference type="Pfam" id="PF12938">
    <property type="entry name" value="M_domain"/>
    <property type="match status" value="1"/>
</dbReference>
<feature type="region of interest" description="Disordered" evidence="3">
    <location>
        <begin position="821"/>
        <end position="882"/>
    </location>
</feature>
<dbReference type="GO" id="GO:0003723">
    <property type="term" value="F:RNA binding"/>
    <property type="evidence" value="ECO:0007669"/>
    <property type="project" value="UniProtKB-UniRule"/>
</dbReference>
<feature type="domain" description="RRM" evidence="5">
    <location>
        <begin position="1367"/>
        <end position="1439"/>
    </location>
</feature>
<feature type="compositionally biased region" description="Polar residues" evidence="3">
    <location>
        <begin position="565"/>
        <end position="579"/>
    </location>
</feature>
<feature type="region of interest" description="Disordered" evidence="3">
    <location>
        <begin position="473"/>
        <end position="503"/>
    </location>
</feature>
<dbReference type="CDD" id="cd12435">
    <property type="entry name" value="RRM_GW182_like"/>
    <property type="match status" value="1"/>
</dbReference>
<accession>A0ABD3WVY0</accession>
<feature type="compositionally biased region" description="Low complexity" evidence="3">
    <location>
        <begin position="433"/>
        <end position="445"/>
    </location>
</feature>
<evidence type="ECO:0000256" key="2">
    <source>
        <dbReference type="SAM" id="Coils"/>
    </source>
</evidence>
<feature type="compositionally biased region" description="Polar residues" evidence="3">
    <location>
        <begin position="39"/>
        <end position="74"/>
    </location>
</feature>
<feature type="compositionally biased region" description="Gly residues" evidence="3">
    <location>
        <begin position="1323"/>
        <end position="1337"/>
    </location>
</feature>
<sequence>AVRKSINIWQNSSENWPDHDEGGWSQRPRASGSGWTDALETSSSNGSGQDIESNWQDNSDSGSSAWLQPKSNNIIVDRNDKEAWPSIGNKSESASENGNDNASVKSGSVISISSTQGQSTSQETNNQGKRAMQGQSASSMWSANSNFSGPDSNWGVGFPSSSTANVNSLGWASVPSTSLSINSQGHNMQSGASSAGSDTYNSINSNPMLGSSRFGWGAPGQGAGPNKMSGPGSVSQATSGGSGNTMQGLVSFSGAQQNGPQAQLANRGNSGPSNPPPPLQQQGNSTNTSAFQAISGYQQKNGSASGDLGWSGNSNLGMNPGGTTTTSVSGNNAQSGDNLTSSWGASTSSSNDMSKPGTAMWGNPSQNSGSDWGITTSSQQGIPAQQTQQSQQSAGMFNNSDSSSTNPGPANSSSQQRPSSWAQAAGKGLNLHSSTSTATAAASATIDPRDEEIRRAIENHEGWGRRPIRQDTSWNVELSPKAQRKFSSSAEPKGTSSNMWNSNNNNGTAIWEANKDGTGVWNNTTGAQRPGWNSGPPQKPPEPVGSQWSGVPQEKPIGAWGGGENSQPPSNWGQKTETGSWGGTAPATNQMGNNWGDSTPHTGNDGSPYWAEPPKPAGTNYPPPTPRMKPDDQWQNKPTGWGDPSGPPDTKVDDGTSIWAANAQQQARAGGWGDTGQWNPAMGKPPPSAQNPGWVDGDMNWNDPNRKESMLWNEEAGWDDADMGTWNDDTQEANSSWNSATGWNRNKRESLKNFSGKFPGGGQPPQRSRLLQQLMDLGFKKDDAQHALISNNMNLQSALSDLYGRQGASTKDDNDMDVFLNGVKHKTPGSNESDISDTQFDSNSFVPNINSMQNTPLPNAQSQLPNQYSFKTPSLPQSSLNHVSNPSIIFQKQKNSINQPPQGQVRGQLPTTQNVAAVQQQQVNQQQMAQQQILQQLRMAVHAGLISPQLLNQQLPPTVLLMLQQLLHNQQLLQQQVTTQQMLQQNKMGQNPLIQRQHLDQVTSRINGIKQQILILQKQISQAQNNLLKPQAQQQQQQQQQQQNTSSVTDEQLNNIQPDMGNLVLSSSQSRLNQWKRPTPEKESDGNPISCGASVSMTGGEQGTLNKAVGSKPTLHQSGSNPNLQGFGDLGLTKLGMGGDQTWSATNTTSQNWPTTSASSTTSSQSTDSKENSSNKESQSTNSTTSATSATSTAASSSGSSITSTSVLNINDTIPEFIPGKPWTGITKSVEDDPHITPGSFSQYPSVNTIKDDYLMSLTKSSSNTEESNSPWLSKTTAQTNRSMSLSDSFNNFASDVWIPPLGQQKGGLSTVGGLSRPPPGLQSGGKSGWTGTGGTGGFNRQHSWAGPRTDPASIQQGSWSTANASKFLILKNLTPQIDGSTLRTLCMQHGPLHAFYLFLNHGSALVQYSSKEEAIKAQKSLNTCVLGNTTIVAEFVSDYEAARLVENQSAMSVPSQWSQPVSPAMYRQTGQLANRNDGLGNPSWKVVAPATNPNVSFSNPLPGNAGNVWGGGGIGEGGGNRSGLGVGSGSGGLWSIDDHATNNFLGNMLGGTM</sequence>
<feature type="compositionally biased region" description="Polar residues" evidence="3">
    <location>
        <begin position="232"/>
        <end position="267"/>
    </location>
</feature>
<feature type="compositionally biased region" description="Polar residues" evidence="3">
    <location>
        <begin position="88"/>
        <end position="102"/>
    </location>
</feature>
<dbReference type="EMBL" id="JBJQND010000005">
    <property type="protein sequence ID" value="KAL3877606.1"/>
    <property type="molecule type" value="Genomic_DNA"/>
</dbReference>
<evidence type="ECO:0000256" key="1">
    <source>
        <dbReference type="PROSITE-ProRule" id="PRU00176"/>
    </source>
</evidence>
<feature type="compositionally biased region" description="Polar residues" evidence="3">
    <location>
        <begin position="363"/>
        <end position="376"/>
    </location>
</feature>
<organism evidence="6 7">
    <name type="scientific">Sinanodonta woodiana</name>
    <name type="common">Chinese pond mussel</name>
    <name type="synonym">Anodonta woodiana</name>
    <dbReference type="NCBI Taxonomy" id="1069815"/>
    <lineage>
        <taxon>Eukaryota</taxon>
        <taxon>Metazoa</taxon>
        <taxon>Spiralia</taxon>
        <taxon>Lophotrochozoa</taxon>
        <taxon>Mollusca</taxon>
        <taxon>Bivalvia</taxon>
        <taxon>Autobranchia</taxon>
        <taxon>Heteroconchia</taxon>
        <taxon>Palaeoheterodonta</taxon>
        <taxon>Unionida</taxon>
        <taxon>Unionoidea</taxon>
        <taxon>Unionidae</taxon>
        <taxon>Unioninae</taxon>
        <taxon>Sinanodonta</taxon>
    </lineage>
</organism>
<feature type="compositionally biased region" description="Polar residues" evidence="3">
    <location>
        <begin position="394"/>
        <end position="422"/>
    </location>
</feature>
<feature type="region of interest" description="Disordered" evidence="3">
    <location>
        <begin position="1069"/>
        <end position="1204"/>
    </location>
</feature>
<feature type="region of interest" description="Disordered" evidence="3">
    <location>
        <begin position="522"/>
        <end position="692"/>
    </location>
</feature>
<dbReference type="InterPro" id="IPR033503">
    <property type="entry name" value="GW182_RRM"/>
</dbReference>
<dbReference type="InterPro" id="IPR035979">
    <property type="entry name" value="RBD_domain_sf"/>
</dbReference>
<feature type="region of interest" description="Disordered" evidence="3">
    <location>
        <begin position="182"/>
        <end position="286"/>
    </location>
</feature>
<dbReference type="Pfam" id="PF00076">
    <property type="entry name" value="RRM_1"/>
    <property type="match status" value="1"/>
</dbReference>
<feature type="compositionally biased region" description="Low complexity" evidence="3">
    <location>
        <begin position="1175"/>
        <end position="1204"/>
    </location>
</feature>
<feature type="non-terminal residue" evidence="6">
    <location>
        <position position="1"/>
    </location>
</feature>
<feature type="coiled-coil region" evidence="2">
    <location>
        <begin position="999"/>
        <end position="1026"/>
    </location>
</feature>
<dbReference type="Gene3D" id="3.30.70.330">
    <property type="match status" value="1"/>
</dbReference>
<feature type="region of interest" description="Disordered" evidence="3">
    <location>
        <begin position="1"/>
        <end position="142"/>
    </location>
</feature>
<protein>
    <submittedName>
        <fullName evidence="6">Uncharacterized protein</fullName>
    </submittedName>
</protein>